<dbReference type="GO" id="GO:0009245">
    <property type="term" value="P:lipid A biosynthetic process"/>
    <property type="evidence" value="ECO:0007669"/>
    <property type="project" value="UniProtKB-UniRule"/>
</dbReference>
<name>A0A9E5JT78_9GAMM</name>
<dbReference type="NCBIfam" id="TIGR00215">
    <property type="entry name" value="lpxB"/>
    <property type="match status" value="1"/>
</dbReference>
<reference evidence="12" key="1">
    <citation type="submission" date="2020-03" db="EMBL/GenBank/DDBJ databases">
        <authorList>
            <person name="Guo F."/>
        </authorList>
    </citation>
    <scope>NUCLEOTIDE SEQUENCE</scope>
    <source>
        <strain evidence="12">JCM 30134</strain>
    </source>
</reference>
<dbReference type="EC" id="2.4.1.182" evidence="3 11"/>
<comment type="pathway">
    <text evidence="11">Bacterial outer membrane biogenesis; LPS lipid A biosynthesis.</text>
</comment>
<evidence type="ECO:0000256" key="9">
    <source>
        <dbReference type="ARBA" id="ARBA00023098"/>
    </source>
</evidence>
<evidence type="ECO:0000256" key="4">
    <source>
        <dbReference type="ARBA" id="ARBA00020902"/>
    </source>
</evidence>
<dbReference type="GO" id="GO:0008915">
    <property type="term" value="F:lipid-A-disaccharide synthase activity"/>
    <property type="evidence" value="ECO:0007669"/>
    <property type="project" value="UniProtKB-UniRule"/>
</dbReference>
<keyword evidence="6 11" id="KW-0441">Lipid A biosynthesis</keyword>
<comment type="caution">
    <text evidence="12">The sequence shown here is derived from an EMBL/GenBank/DDBJ whole genome shotgun (WGS) entry which is preliminary data.</text>
</comment>
<dbReference type="EMBL" id="JAAONZ010000001">
    <property type="protein sequence ID" value="NHO64185.1"/>
    <property type="molecule type" value="Genomic_DNA"/>
</dbReference>
<dbReference type="Pfam" id="PF02684">
    <property type="entry name" value="LpxB"/>
    <property type="match status" value="1"/>
</dbReference>
<evidence type="ECO:0000313" key="13">
    <source>
        <dbReference type="Proteomes" id="UP000787472"/>
    </source>
</evidence>
<evidence type="ECO:0000256" key="3">
    <source>
        <dbReference type="ARBA" id="ARBA00012687"/>
    </source>
</evidence>
<comment type="function">
    <text evidence="1 11">Condensation of UDP-2,3-diacylglucosamine and 2,3-diacylglucosamine-1-phosphate to form lipid A disaccharide, a precursor of lipid A, a phosphorylated glycolipid that anchors the lipopolysaccharide to the outer membrane of the cell.</text>
</comment>
<comment type="catalytic activity">
    <reaction evidence="10 11">
        <text>a lipid X + a UDP-2-N,3-O-bis[(3R)-3-hydroxyacyl]-alpha-D-glucosamine = a lipid A disaccharide + UDP + H(+)</text>
        <dbReference type="Rhea" id="RHEA:67828"/>
        <dbReference type="ChEBI" id="CHEBI:15378"/>
        <dbReference type="ChEBI" id="CHEBI:58223"/>
        <dbReference type="ChEBI" id="CHEBI:137748"/>
        <dbReference type="ChEBI" id="CHEBI:176338"/>
        <dbReference type="ChEBI" id="CHEBI:176343"/>
        <dbReference type="EC" id="2.4.1.182"/>
    </reaction>
</comment>
<dbReference type="PANTHER" id="PTHR30372">
    <property type="entry name" value="LIPID-A-DISACCHARIDE SYNTHASE"/>
    <property type="match status" value="1"/>
</dbReference>
<keyword evidence="8 11" id="KW-0808">Transferase</keyword>
<dbReference type="GO" id="GO:0016020">
    <property type="term" value="C:membrane"/>
    <property type="evidence" value="ECO:0007669"/>
    <property type="project" value="GOC"/>
</dbReference>
<comment type="similarity">
    <text evidence="2 11">Belongs to the LpxB family.</text>
</comment>
<evidence type="ECO:0000256" key="8">
    <source>
        <dbReference type="ARBA" id="ARBA00022679"/>
    </source>
</evidence>
<dbReference type="Proteomes" id="UP000787472">
    <property type="component" value="Unassembled WGS sequence"/>
</dbReference>
<evidence type="ECO:0000256" key="6">
    <source>
        <dbReference type="ARBA" id="ARBA00022556"/>
    </source>
</evidence>
<dbReference type="RefSeq" id="WP_167180954.1">
    <property type="nucleotide sequence ID" value="NZ_JAAONZ010000001.1"/>
</dbReference>
<gene>
    <name evidence="11 12" type="primary">lpxB</name>
    <name evidence="12" type="ORF">G8770_01330</name>
</gene>
<protein>
    <recommendedName>
        <fullName evidence="4 11">Lipid-A-disaccharide synthase</fullName>
        <ecNumber evidence="3 11">2.4.1.182</ecNumber>
    </recommendedName>
</protein>
<keyword evidence="9 11" id="KW-0443">Lipid metabolism</keyword>
<evidence type="ECO:0000256" key="5">
    <source>
        <dbReference type="ARBA" id="ARBA00022516"/>
    </source>
</evidence>
<evidence type="ECO:0000256" key="11">
    <source>
        <dbReference type="HAMAP-Rule" id="MF_00392"/>
    </source>
</evidence>
<dbReference type="GO" id="GO:0005543">
    <property type="term" value="F:phospholipid binding"/>
    <property type="evidence" value="ECO:0007669"/>
    <property type="project" value="TreeGrafter"/>
</dbReference>
<dbReference type="SUPFAM" id="SSF53756">
    <property type="entry name" value="UDP-Glycosyltransferase/glycogen phosphorylase"/>
    <property type="match status" value="1"/>
</dbReference>
<dbReference type="HAMAP" id="MF_00392">
    <property type="entry name" value="LpxB"/>
    <property type="match status" value="1"/>
</dbReference>
<dbReference type="Gene3D" id="3.40.50.2000">
    <property type="entry name" value="Glycogen Phosphorylase B"/>
    <property type="match status" value="1"/>
</dbReference>
<accession>A0A9E5JT78</accession>
<dbReference type="InterPro" id="IPR003835">
    <property type="entry name" value="Glyco_trans_19"/>
</dbReference>
<keyword evidence="13" id="KW-1185">Reference proteome</keyword>
<keyword evidence="5 11" id="KW-0444">Lipid biosynthesis</keyword>
<organism evidence="12 13">
    <name type="scientific">Pseudomaricurvus hydrocarbonicus</name>
    <dbReference type="NCBI Taxonomy" id="1470433"/>
    <lineage>
        <taxon>Bacteria</taxon>
        <taxon>Pseudomonadati</taxon>
        <taxon>Pseudomonadota</taxon>
        <taxon>Gammaproteobacteria</taxon>
        <taxon>Cellvibrionales</taxon>
        <taxon>Cellvibrionaceae</taxon>
        <taxon>Pseudomaricurvus</taxon>
    </lineage>
</organism>
<evidence type="ECO:0000256" key="1">
    <source>
        <dbReference type="ARBA" id="ARBA00002056"/>
    </source>
</evidence>
<evidence type="ECO:0000256" key="2">
    <source>
        <dbReference type="ARBA" id="ARBA00007868"/>
    </source>
</evidence>
<sequence>MSKTVRIGIVVGEASGDILGAGLMAALQRLYPGAVFEGIGGERMIAAGFDSFYPQDRLAVMGLVEPLKRLPELLRIRSHLIQHFSDNPPDVFIGIDSPDFNLTIEEKLKAQGIKTVHYVSPSVWAWRQKRIVKIARAVDLMLTLLPFEANFYEQHGVPVCFVGHPLADEIPLQPDQVAARQELGIPADAKVVALMPGSRGGEVKLLGPIFWQTAQWCLEQSDGLQFVVPAANAQRKLQIEEQLSHCDSLPLTVVDGQSHTVMAAADSVLMASGTTTLEAMLLKRPMVVAYKMGWLSYSIISRLVKSPYISLPNLLAEKMLVPEILQNDVTPASLGEAVMRYFHEPQHAQQLQRAFTDIHQQIRCNASERAASAVQALIESRS</sequence>
<evidence type="ECO:0000256" key="7">
    <source>
        <dbReference type="ARBA" id="ARBA00022676"/>
    </source>
</evidence>
<dbReference type="PANTHER" id="PTHR30372:SF4">
    <property type="entry name" value="LIPID-A-DISACCHARIDE SYNTHASE, MITOCHONDRIAL-RELATED"/>
    <property type="match status" value="1"/>
</dbReference>
<dbReference type="AlphaFoldDB" id="A0A9E5JT78"/>
<evidence type="ECO:0000256" key="10">
    <source>
        <dbReference type="ARBA" id="ARBA00048975"/>
    </source>
</evidence>
<evidence type="ECO:0000313" key="12">
    <source>
        <dbReference type="EMBL" id="NHO64185.1"/>
    </source>
</evidence>
<keyword evidence="7 11" id="KW-0328">Glycosyltransferase</keyword>
<proteinExistence type="inferred from homology"/>